<keyword evidence="4" id="KW-1185">Reference proteome</keyword>
<reference evidence="3 4" key="1">
    <citation type="journal article" date="2003" name="Proc. Natl. Acad. Sci. U.S.A.">
        <title>The complete genome sequence of the carcinogenic bacterium Helicobacter hepaticus.</title>
        <authorList>
            <person name="Suerbaum S."/>
            <person name="Josenhans C."/>
            <person name="Sterzenbach T."/>
            <person name="Drescher B."/>
            <person name="Brandt P."/>
            <person name="Bell M."/>
            <person name="Droege M."/>
            <person name="Fartmann B."/>
            <person name="Fischer H.-P."/>
            <person name="Ge Z."/>
            <person name="Hoerster A."/>
            <person name="Holland R."/>
            <person name="Klein K."/>
            <person name="Koenig J."/>
            <person name="Macko L."/>
            <person name="Mendz G.L."/>
            <person name="Nyakatura G."/>
            <person name="Schauer D.B."/>
            <person name="Shen Z."/>
            <person name="Weber J."/>
            <person name="Frosch M."/>
            <person name="Fox J.G."/>
        </authorList>
    </citation>
    <scope>NUCLEOTIDE SEQUENCE [LARGE SCALE GENOMIC DNA]</scope>
    <source>
        <strain evidence="4">ATCC 51449 / 3B1</strain>
    </source>
</reference>
<dbReference type="Gene3D" id="3.80.10.10">
    <property type="entry name" value="Ribonuclease Inhibitor"/>
    <property type="match status" value="2"/>
</dbReference>
<dbReference type="KEGG" id="hhe:HH_1151"/>
<dbReference type="SUPFAM" id="SSF52058">
    <property type="entry name" value="L domain-like"/>
    <property type="match status" value="1"/>
</dbReference>
<evidence type="ECO:0008006" key="5">
    <source>
        <dbReference type="Google" id="ProtNLM"/>
    </source>
</evidence>
<dbReference type="PROSITE" id="PS51450">
    <property type="entry name" value="LRR"/>
    <property type="match status" value="1"/>
</dbReference>
<evidence type="ECO:0000256" key="1">
    <source>
        <dbReference type="ARBA" id="ARBA00022614"/>
    </source>
</evidence>
<evidence type="ECO:0000313" key="3">
    <source>
        <dbReference type="EMBL" id="AAP77748.1"/>
    </source>
</evidence>
<dbReference type="SMART" id="SM00364">
    <property type="entry name" value="LRR_BAC"/>
    <property type="match status" value="4"/>
</dbReference>
<name>Q7VH16_HELHP</name>
<keyword evidence="1" id="KW-0433">Leucine-rich repeat</keyword>
<dbReference type="eggNOG" id="COG4886">
    <property type="taxonomic scope" value="Bacteria"/>
</dbReference>
<dbReference type="HOGENOM" id="CLU_616451_0_0_7"/>
<proteinExistence type="predicted"/>
<evidence type="ECO:0000256" key="2">
    <source>
        <dbReference type="ARBA" id="ARBA00022737"/>
    </source>
</evidence>
<dbReference type="InterPro" id="IPR003591">
    <property type="entry name" value="Leu-rich_rpt_typical-subtyp"/>
</dbReference>
<dbReference type="InterPro" id="IPR050216">
    <property type="entry name" value="LRR_domain-containing"/>
</dbReference>
<dbReference type="PANTHER" id="PTHR48051">
    <property type="match status" value="1"/>
</dbReference>
<dbReference type="SMART" id="SM00369">
    <property type="entry name" value="LRR_TYP"/>
    <property type="match status" value="5"/>
</dbReference>
<dbReference type="InterPro" id="IPR032675">
    <property type="entry name" value="LRR_dom_sf"/>
</dbReference>
<protein>
    <recommendedName>
        <fullName evidence="5">Leucine-rich repeat domain-containing protein</fullName>
    </recommendedName>
</protein>
<dbReference type="Proteomes" id="UP000002495">
    <property type="component" value="Chromosome"/>
</dbReference>
<dbReference type="RefSeq" id="WP_011115991.1">
    <property type="nucleotide sequence ID" value="NC_004917.1"/>
</dbReference>
<dbReference type="STRING" id="235279.HH_1151"/>
<dbReference type="GO" id="GO:0005737">
    <property type="term" value="C:cytoplasm"/>
    <property type="evidence" value="ECO:0007669"/>
    <property type="project" value="TreeGrafter"/>
</dbReference>
<dbReference type="EMBL" id="AE017125">
    <property type="protein sequence ID" value="AAP77748.1"/>
    <property type="molecule type" value="Genomic_DNA"/>
</dbReference>
<dbReference type="PANTHER" id="PTHR48051:SF1">
    <property type="entry name" value="RAS SUPPRESSOR PROTEIN 1"/>
    <property type="match status" value="1"/>
</dbReference>
<dbReference type="InterPro" id="IPR001611">
    <property type="entry name" value="Leu-rich_rpt"/>
</dbReference>
<gene>
    <name evidence="3" type="ordered locus">HH_1151</name>
</gene>
<keyword evidence="2" id="KW-0677">Repeat</keyword>
<sequence length="444" mass="51572">MKLLGIFVIFWVFVGVNSYGASIKSQIQEIKQWQKQNALYPKDNFFSISNKAYDENKSWKEGKLAYCGLFLESDLDDKAILKKLQSIERLVFDEECPIDSLPDAIRLLENLKGLRIQNANLKALNPHIFSLKYFQDLNVAHNEITEIPQNVCEARNLMDLELSHNKISTLPSCLFNQRKSPLYMIEWDINPGKGKLPTSPRLLYLKINHNKLTSLPDTIKDIIELEVSHNQLQSLPHSIENMRFLDISYNKLTSLPLDLAKIDYVNYEGNKIVYPKDFNLSEDKSLRLFDNIAFWDRDFRLANDNKEANENNSQICLSQSEYSLWRLRRALYTEEATYYLTRIVPKKSPKNEAIFDVYGIAGFFNSQERIIVRLIFDNQDISQARAVLFIDLRDEESQSKLVFSLKNGISLPDFPKNLSQDVLRVYESAKPCKPPYDTRWSVDD</sequence>
<accession>Q7VH16</accession>
<organism evidence="3 4">
    <name type="scientific">Helicobacter hepaticus (strain ATCC 51449 / 3B1)</name>
    <dbReference type="NCBI Taxonomy" id="235279"/>
    <lineage>
        <taxon>Bacteria</taxon>
        <taxon>Pseudomonadati</taxon>
        <taxon>Campylobacterota</taxon>
        <taxon>Epsilonproteobacteria</taxon>
        <taxon>Campylobacterales</taxon>
        <taxon>Helicobacteraceae</taxon>
        <taxon>Helicobacter</taxon>
    </lineage>
</organism>
<dbReference type="OrthoDB" id="8334314at2"/>
<evidence type="ECO:0000313" key="4">
    <source>
        <dbReference type="Proteomes" id="UP000002495"/>
    </source>
</evidence>
<dbReference type="AlphaFoldDB" id="Q7VH16"/>